<gene>
    <name evidence="12" type="ORF">CQA54_03315</name>
</gene>
<dbReference type="Pfam" id="PF02472">
    <property type="entry name" value="ExbD"/>
    <property type="match status" value="1"/>
</dbReference>
<evidence type="ECO:0000256" key="2">
    <source>
        <dbReference type="ARBA" id="ARBA00005811"/>
    </source>
</evidence>
<evidence type="ECO:0000256" key="8">
    <source>
        <dbReference type="ARBA" id="ARBA00022989"/>
    </source>
</evidence>
<dbReference type="OrthoDB" id="9798629at2"/>
<keyword evidence="4" id="KW-1003">Cell membrane</keyword>
<name>A0A3D8ITI3_9HELI</name>
<keyword evidence="5" id="KW-0997">Cell inner membrane</keyword>
<dbReference type="Proteomes" id="UP000256514">
    <property type="component" value="Unassembled WGS sequence"/>
</dbReference>
<dbReference type="PANTHER" id="PTHR30558:SF12">
    <property type="entry name" value="BIOPOLYMER TRANSPORT PROTEIN EXBD"/>
    <property type="match status" value="1"/>
</dbReference>
<dbReference type="InterPro" id="IPR003400">
    <property type="entry name" value="ExbD"/>
</dbReference>
<dbReference type="PANTHER" id="PTHR30558">
    <property type="entry name" value="EXBD MEMBRANE COMPONENT OF PMF-DRIVEN MACROMOLECULE IMPORT SYSTEM"/>
    <property type="match status" value="1"/>
</dbReference>
<reference evidence="12 13" key="1">
    <citation type="submission" date="2018-04" db="EMBL/GenBank/DDBJ databases">
        <title>Novel Campyloabacter and Helicobacter Species and Strains.</title>
        <authorList>
            <person name="Mannion A.J."/>
            <person name="Shen Z."/>
            <person name="Fox J.G."/>
        </authorList>
    </citation>
    <scope>NUCLEOTIDE SEQUENCE [LARGE SCALE GENOMIC DNA]</scope>
    <source>
        <strain evidence="12 13">MIT 12-6600</strain>
    </source>
</reference>
<dbReference type="RefSeq" id="WP_115570770.1">
    <property type="nucleotide sequence ID" value="NZ_NXLT01000002.1"/>
</dbReference>
<comment type="similarity">
    <text evidence="2 10">Belongs to the ExbD/TolR family.</text>
</comment>
<keyword evidence="8 11" id="KW-1133">Transmembrane helix</keyword>
<evidence type="ECO:0000256" key="1">
    <source>
        <dbReference type="ARBA" id="ARBA00004249"/>
    </source>
</evidence>
<sequence length="133" mass="15133">MREEELDLEDKPELNITPLVDVMLVLLAILMIGIPTITYQEDITLPRGSKSKKLAQDSILEIRVSLDRKVYVRDDVYDLTTFGENFVLKSAHFDKNIPVFIRADKSLLYDDVIYVLKSLKESGFLKVSLITGA</sequence>
<evidence type="ECO:0000256" key="11">
    <source>
        <dbReference type="SAM" id="Phobius"/>
    </source>
</evidence>
<dbReference type="GO" id="GO:0022857">
    <property type="term" value="F:transmembrane transporter activity"/>
    <property type="evidence" value="ECO:0007669"/>
    <property type="project" value="InterPro"/>
</dbReference>
<proteinExistence type="inferred from homology"/>
<keyword evidence="6 10" id="KW-0812">Transmembrane</keyword>
<dbReference type="Gene3D" id="3.30.420.270">
    <property type="match status" value="1"/>
</dbReference>
<evidence type="ECO:0000256" key="6">
    <source>
        <dbReference type="ARBA" id="ARBA00022692"/>
    </source>
</evidence>
<evidence type="ECO:0000256" key="5">
    <source>
        <dbReference type="ARBA" id="ARBA00022519"/>
    </source>
</evidence>
<organism evidence="12 13">
    <name type="scientific">Helicobacter equorum</name>
    <dbReference type="NCBI Taxonomy" id="361872"/>
    <lineage>
        <taxon>Bacteria</taxon>
        <taxon>Pseudomonadati</taxon>
        <taxon>Campylobacterota</taxon>
        <taxon>Epsilonproteobacteria</taxon>
        <taxon>Campylobacterales</taxon>
        <taxon>Helicobacteraceae</taxon>
        <taxon>Helicobacter</taxon>
    </lineage>
</organism>
<accession>A0A3D8ITI3</accession>
<evidence type="ECO:0000256" key="10">
    <source>
        <dbReference type="RuleBase" id="RU003879"/>
    </source>
</evidence>
<keyword evidence="13" id="KW-1185">Reference proteome</keyword>
<dbReference type="AlphaFoldDB" id="A0A3D8ITI3"/>
<evidence type="ECO:0000256" key="4">
    <source>
        <dbReference type="ARBA" id="ARBA00022475"/>
    </source>
</evidence>
<protein>
    <submittedName>
        <fullName evidence="12">Biopolymer transporter ExbD</fullName>
    </submittedName>
</protein>
<comment type="subcellular location">
    <subcellularLocation>
        <location evidence="1">Cell inner membrane</location>
        <topology evidence="1">Single-pass type II membrane protein</topology>
    </subcellularLocation>
    <subcellularLocation>
        <location evidence="10">Cell membrane</location>
        <topology evidence="10">Single-pass type II membrane protein</topology>
    </subcellularLocation>
</comment>
<dbReference type="GO" id="GO:0005886">
    <property type="term" value="C:plasma membrane"/>
    <property type="evidence" value="ECO:0007669"/>
    <property type="project" value="UniProtKB-SubCell"/>
</dbReference>
<comment type="caution">
    <text evidence="12">The sequence shown here is derived from an EMBL/GenBank/DDBJ whole genome shotgun (WGS) entry which is preliminary data.</text>
</comment>
<keyword evidence="3 10" id="KW-0813">Transport</keyword>
<dbReference type="EMBL" id="NXLT01000002">
    <property type="protein sequence ID" value="RDU67964.1"/>
    <property type="molecule type" value="Genomic_DNA"/>
</dbReference>
<keyword evidence="9 11" id="KW-0472">Membrane</keyword>
<feature type="transmembrane region" description="Helical" evidence="11">
    <location>
        <begin position="20"/>
        <end position="39"/>
    </location>
</feature>
<evidence type="ECO:0000256" key="3">
    <source>
        <dbReference type="ARBA" id="ARBA00022448"/>
    </source>
</evidence>
<evidence type="ECO:0000256" key="7">
    <source>
        <dbReference type="ARBA" id="ARBA00022927"/>
    </source>
</evidence>
<keyword evidence="7 10" id="KW-0653">Protein transport</keyword>
<dbReference type="GO" id="GO:0015031">
    <property type="term" value="P:protein transport"/>
    <property type="evidence" value="ECO:0007669"/>
    <property type="project" value="UniProtKB-KW"/>
</dbReference>
<evidence type="ECO:0000256" key="9">
    <source>
        <dbReference type="ARBA" id="ARBA00023136"/>
    </source>
</evidence>
<evidence type="ECO:0000313" key="12">
    <source>
        <dbReference type="EMBL" id="RDU67964.1"/>
    </source>
</evidence>
<evidence type="ECO:0000313" key="13">
    <source>
        <dbReference type="Proteomes" id="UP000256514"/>
    </source>
</evidence>